<evidence type="ECO:0008006" key="3">
    <source>
        <dbReference type="Google" id="ProtNLM"/>
    </source>
</evidence>
<organism evidence="1 2">
    <name type="scientific">Treponema bryantii</name>
    <dbReference type="NCBI Taxonomy" id="163"/>
    <lineage>
        <taxon>Bacteria</taxon>
        <taxon>Pseudomonadati</taxon>
        <taxon>Spirochaetota</taxon>
        <taxon>Spirochaetia</taxon>
        <taxon>Spirochaetales</taxon>
        <taxon>Treponemataceae</taxon>
        <taxon>Treponema</taxon>
    </lineage>
</organism>
<dbReference type="AlphaFoldDB" id="A0A1I3L8X5"/>
<dbReference type="EMBL" id="FORI01000006">
    <property type="protein sequence ID" value="SFI80845.1"/>
    <property type="molecule type" value="Genomic_DNA"/>
</dbReference>
<dbReference type="PANTHER" id="PTHR42924">
    <property type="entry name" value="EXONUCLEASE"/>
    <property type="match status" value="1"/>
</dbReference>
<dbReference type="OrthoDB" id="9777619at2"/>
<dbReference type="InterPro" id="IPR016195">
    <property type="entry name" value="Pol/histidinol_Pase-like"/>
</dbReference>
<proteinExistence type="predicted"/>
<gene>
    <name evidence="1" type="ORF">SAMN04487775_106101</name>
</gene>
<evidence type="ECO:0000313" key="1">
    <source>
        <dbReference type="EMBL" id="SFI80845.1"/>
    </source>
</evidence>
<evidence type="ECO:0000313" key="2">
    <source>
        <dbReference type="Proteomes" id="UP000182737"/>
    </source>
</evidence>
<sequence>MKTFKYETHLHTSEASACGSSHGAEYISVYKKLGYDGIFVTDHFFGGNTAVSFELDWHTRIEQYCAGYENALAEANRQNALDGGSFKVFFGIEQTFSGDDYLIYGLDKNWLFDHPEIETMNHAQLFDAVNRENGLMIQAHPFRLRGYINAIHIHPREIHGVEVYNGGNTPDQNELALAYAKTYGFPMTSGSDIHNIAFAQEEKIEGKMAVGGMEFETPLFSLEDYIERIKHKEGKVIC</sequence>
<dbReference type="CDD" id="cd07432">
    <property type="entry name" value="PHP_HisPPase"/>
    <property type="match status" value="1"/>
</dbReference>
<dbReference type="GO" id="GO:0035312">
    <property type="term" value="F:5'-3' DNA exonuclease activity"/>
    <property type="evidence" value="ECO:0007669"/>
    <property type="project" value="TreeGrafter"/>
</dbReference>
<dbReference type="InterPro" id="IPR052018">
    <property type="entry name" value="PHP_domain"/>
</dbReference>
<name>A0A1I3L8X5_9SPIR</name>
<dbReference type="SUPFAM" id="SSF89550">
    <property type="entry name" value="PHP domain-like"/>
    <property type="match status" value="1"/>
</dbReference>
<dbReference type="RefSeq" id="WP_074931810.1">
    <property type="nucleotide sequence ID" value="NZ_FORI01000006.1"/>
</dbReference>
<dbReference type="Gene3D" id="3.20.20.140">
    <property type="entry name" value="Metal-dependent hydrolases"/>
    <property type="match status" value="1"/>
</dbReference>
<dbReference type="PANTHER" id="PTHR42924:SF3">
    <property type="entry name" value="POLYMERASE_HISTIDINOL PHOSPHATASE N-TERMINAL DOMAIN-CONTAINING PROTEIN"/>
    <property type="match status" value="1"/>
</dbReference>
<dbReference type="Pfam" id="PF13263">
    <property type="entry name" value="PHP_C"/>
    <property type="match status" value="1"/>
</dbReference>
<dbReference type="GO" id="GO:0004534">
    <property type="term" value="F:5'-3' RNA exonuclease activity"/>
    <property type="evidence" value="ECO:0007669"/>
    <property type="project" value="TreeGrafter"/>
</dbReference>
<keyword evidence="2" id="KW-1185">Reference proteome</keyword>
<dbReference type="Proteomes" id="UP000182737">
    <property type="component" value="Unassembled WGS sequence"/>
</dbReference>
<reference evidence="2" key="1">
    <citation type="submission" date="2016-10" db="EMBL/GenBank/DDBJ databases">
        <authorList>
            <person name="Varghese N."/>
            <person name="Submissions S."/>
        </authorList>
    </citation>
    <scope>NUCLEOTIDE SEQUENCE [LARGE SCALE GENOMIC DNA]</scope>
    <source>
        <strain evidence="2">XBD1002</strain>
    </source>
</reference>
<protein>
    <recommendedName>
        <fullName evidence="3">PHP domain-containing protein</fullName>
    </recommendedName>
</protein>
<accession>A0A1I3L8X5</accession>